<sequence>MIVLLIPPSISSLDTDHITEHLQAMAPSNKQKRGHPKSKPSSSKRRKTAKAGPEAPGQSEEADPQSTIPSQAQPASPVHSSSSDLSYKIYDGLDRYGDLEPSGIIVDVELPADIKEYADITVLSISRLRNAEQGGIESFQEQIAEVNSRRSMHHEWVGLIHKAILRLKLENSISFTTVEDKDLTSQKDWHADIQPKLLQSPEYISRPDICVGLRELQIREVLYHKSDDAVAEEFWNKLKIDGGVISDPFAKPQYLRFPFFIVEVRSDTAGDDLRQAQNRAAVGASRALWMLQMLSANRREAKSAKPKKDFDITNLPVFSLVSDGATFQLWVHYRNLIPGESVDKMEYCSAHLKSWHATSEKACSKILKSIYAILRWGVGEYKSKVAEALKSFV</sequence>
<dbReference type="InterPro" id="IPR057684">
    <property type="entry name" value="DUF7924"/>
</dbReference>
<evidence type="ECO:0000313" key="3">
    <source>
        <dbReference type="EMBL" id="GLA48512.1"/>
    </source>
</evidence>
<evidence type="ECO:0000256" key="1">
    <source>
        <dbReference type="SAM" id="MobiDB-lite"/>
    </source>
</evidence>
<dbReference type="Pfam" id="PF25545">
    <property type="entry name" value="DUF7924"/>
    <property type="match status" value="1"/>
</dbReference>
<gene>
    <name evidence="3" type="ORF">AnigIFM63604_004030</name>
</gene>
<organism evidence="3 4">
    <name type="scientific">Aspergillus niger</name>
    <dbReference type="NCBI Taxonomy" id="5061"/>
    <lineage>
        <taxon>Eukaryota</taxon>
        <taxon>Fungi</taxon>
        <taxon>Dikarya</taxon>
        <taxon>Ascomycota</taxon>
        <taxon>Pezizomycotina</taxon>
        <taxon>Eurotiomycetes</taxon>
        <taxon>Eurotiomycetidae</taxon>
        <taxon>Eurotiales</taxon>
        <taxon>Aspergillaceae</taxon>
        <taxon>Aspergillus</taxon>
        <taxon>Aspergillus subgen. Circumdati</taxon>
    </lineage>
</organism>
<feature type="compositionally biased region" description="Basic residues" evidence="1">
    <location>
        <begin position="30"/>
        <end position="49"/>
    </location>
</feature>
<feature type="region of interest" description="Disordered" evidence="1">
    <location>
        <begin position="24"/>
        <end position="83"/>
    </location>
</feature>
<evidence type="ECO:0000259" key="2">
    <source>
        <dbReference type="Pfam" id="PF25545"/>
    </source>
</evidence>
<protein>
    <recommendedName>
        <fullName evidence="2">DUF7924 domain-containing protein</fullName>
    </recommendedName>
</protein>
<reference evidence="3" key="1">
    <citation type="submission" date="2022-07" db="EMBL/GenBank/DDBJ databases">
        <title>Taxonomy of Aspergillus series Nigri: significant species reduction supported by multi-species coalescent approaches.</title>
        <authorList>
            <person name="Bian C."/>
            <person name="Kusuya Y."/>
            <person name="Sklenar F."/>
            <person name="D'hooge E."/>
            <person name="Yaguchi T."/>
            <person name="Takahashi H."/>
            <person name="Hubka V."/>
        </authorList>
    </citation>
    <scope>NUCLEOTIDE SEQUENCE</scope>
    <source>
        <strain evidence="3">IFM 63604</strain>
    </source>
</reference>
<accession>A0A9W6A1L3</accession>
<feature type="domain" description="DUF7924" evidence="2">
    <location>
        <begin position="206"/>
        <end position="389"/>
    </location>
</feature>
<dbReference type="AlphaFoldDB" id="A0A9W6A1L3"/>
<dbReference type="Proteomes" id="UP001144191">
    <property type="component" value="Unassembled WGS sequence"/>
</dbReference>
<dbReference type="EMBL" id="BRPB01000021">
    <property type="protein sequence ID" value="GLA48512.1"/>
    <property type="molecule type" value="Genomic_DNA"/>
</dbReference>
<feature type="compositionally biased region" description="Polar residues" evidence="1">
    <location>
        <begin position="64"/>
        <end position="83"/>
    </location>
</feature>
<evidence type="ECO:0000313" key="4">
    <source>
        <dbReference type="Proteomes" id="UP001144191"/>
    </source>
</evidence>
<comment type="caution">
    <text evidence="3">The sequence shown here is derived from an EMBL/GenBank/DDBJ whole genome shotgun (WGS) entry which is preliminary data.</text>
</comment>
<name>A0A9W6A1L3_ASPNG</name>
<proteinExistence type="predicted"/>